<evidence type="ECO:0000313" key="1">
    <source>
        <dbReference type="EMBL" id="DAF48943.1"/>
    </source>
</evidence>
<sequence length="73" mass="8601">MKTTKTTTYEVKKENIKYYKMLEEIRHSGVCNMWGASPVLSKMANISEEDAETILLEWINNYNEIKNLIKEEN</sequence>
<protein>
    <submittedName>
        <fullName evidence="1">Uncharacterized protein</fullName>
    </submittedName>
</protein>
<accession>A0A8S5SE19</accession>
<name>A0A8S5SE19_9CAUD</name>
<reference evidence="1" key="1">
    <citation type="journal article" date="2021" name="Proc. Natl. Acad. Sci. U.S.A.">
        <title>A Catalog of Tens of Thousands of Viruses from Human Metagenomes Reveals Hidden Associations with Chronic Diseases.</title>
        <authorList>
            <person name="Tisza M.J."/>
            <person name="Buck C.B."/>
        </authorList>
    </citation>
    <scope>NUCLEOTIDE SEQUENCE</scope>
    <source>
        <strain evidence="1">Ctnpt50</strain>
    </source>
</reference>
<organism evidence="1">
    <name type="scientific">Siphoviridae sp. ctnpt50</name>
    <dbReference type="NCBI Taxonomy" id="2827941"/>
    <lineage>
        <taxon>Viruses</taxon>
        <taxon>Duplodnaviria</taxon>
        <taxon>Heunggongvirae</taxon>
        <taxon>Uroviricota</taxon>
        <taxon>Caudoviricetes</taxon>
    </lineage>
</organism>
<dbReference type="EMBL" id="BK032577">
    <property type="protein sequence ID" value="DAF48943.1"/>
    <property type="molecule type" value="Genomic_DNA"/>
</dbReference>
<proteinExistence type="predicted"/>